<evidence type="ECO:0000256" key="10">
    <source>
        <dbReference type="ARBA" id="ARBA00022827"/>
    </source>
</evidence>
<dbReference type="EMBL" id="ADMC01000025">
    <property type="protein sequence ID" value="EHP46340.1"/>
    <property type="molecule type" value="Genomic_DNA"/>
</dbReference>
<feature type="domain" description="FAD-binding PCMH-type" evidence="20">
    <location>
        <begin position="17"/>
        <end position="188"/>
    </location>
</feature>
<dbReference type="Gene3D" id="3.30.465.10">
    <property type="match status" value="1"/>
</dbReference>
<evidence type="ECO:0000256" key="12">
    <source>
        <dbReference type="ARBA" id="ARBA00022960"/>
    </source>
</evidence>
<evidence type="ECO:0000256" key="19">
    <source>
        <dbReference type="HAMAP-Rule" id="MF_00037"/>
    </source>
</evidence>
<evidence type="ECO:0000256" key="3">
    <source>
        <dbReference type="ARBA" id="ARBA00004496"/>
    </source>
</evidence>
<dbReference type="InterPro" id="IPR016169">
    <property type="entry name" value="FAD-bd_PCMH_sub2"/>
</dbReference>
<evidence type="ECO:0000256" key="2">
    <source>
        <dbReference type="ARBA" id="ARBA00003921"/>
    </source>
</evidence>
<dbReference type="PANTHER" id="PTHR21071:SF4">
    <property type="entry name" value="UDP-N-ACETYLENOLPYRUVOYLGLUCOSAMINE REDUCTASE"/>
    <property type="match status" value="1"/>
</dbReference>
<dbReference type="GO" id="GO:0008360">
    <property type="term" value="P:regulation of cell shape"/>
    <property type="evidence" value="ECO:0007669"/>
    <property type="project" value="UniProtKB-KW"/>
</dbReference>
<evidence type="ECO:0000256" key="15">
    <source>
        <dbReference type="ARBA" id="ARBA00023306"/>
    </source>
</evidence>
<keyword evidence="16 19" id="KW-0961">Cell wall biogenesis/degradation</keyword>
<keyword evidence="10 19" id="KW-0274">FAD</keyword>
<dbReference type="PANTHER" id="PTHR21071">
    <property type="entry name" value="UDP-N-ACETYLENOLPYRUVOYLGLUCOSAMINE REDUCTASE"/>
    <property type="match status" value="1"/>
</dbReference>
<dbReference type="NCBIfam" id="NF000755">
    <property type="entry name" value="PRK00046.1"/>
    <property type="match status" value="1"/>
</dbReference>
<evidence type="ECO:0000256" key="18">
    <source>
        <dbReference type="ARBA" id="ARBA00048914"/>
    </source>
</evidence>
<feature type="active site" evidence="19">
    <location>
        <position position="164"/>
    </location>
</feature>
<dbReference type="InterPro" id="IPR003170">
    <property type="entry name" value="MurB"/>
</dbReference>
<comment type="pathway">
    <text evidence="4 19">Cell wall biogenesis; peptidoglycan biosynthesis.</text>
</comment>
<evidence type="ECO:0000256" key="13">
    <source>
        <dbReference type="ARBA" id="ARBA00022984"/>
    </source>
</evidence>
<dbReference type="PROSITE" id="PS51387">
    <property type="entry name" value="FAD_PCMH"/>
    <property type="match status" value="1"/>
</dbReference>
<sequence length="337" mass="38145">MRIEKNFSLRPYNTFDVDVKCKYFVESEKEAEFIDFIREYELKPEEIILLGRGSNFLFTEDFDGTVLYPFMQGIEILSENAEKTSVRAGAGVNWDDFVAWTVAHNLWGVENLSLIPGHVGAAPVQNVGAYGTEAGDCITIVEAIDIEKGIKVQIPATNCRFGYRDSIFKKEWKNKFLITYVVFELSKQARPKLEYGSIKEELKRLGDRYSLQNIRQAVINIRNSKLPDVCDLPNAGSFFKNPVIASSLALQLKSQYPDMPLYTVNESYSKLAAGWLIEQTGWKGKNLGKAGVYEKQALVLVNRGNATGLDIVRLANEIKKSVFMKFNVWIEPEVNII</sequence>
<dbReference type="Gene3D" id="3.90.78.10">
    <property type="entry name" value="UDP-N-acetylenolpyruvoylglucosamine reductase, C-terminal domain"/>
    <property type="match status" value="1"/>
</dbReference>
<keyword evidence="22" id="KW-1185">Reference proteome</keyword>
<evidence type="ECO:0000256" key="6">
    <source>
        <dbReference type="ARBA" id="ARBA00015188"/>
    </source>
</evidence>
<proteinExistence type="inferred from homology"/>
<reference evidence="21 22" key="1">
    <citation type="submission" date="2012-01" db="EMBL/GenBank/DDBJ databases">
        <title>The Genome Sequence of Odoribacter laneus YIT 12061.</title>
        <authorList>
            <consortium name="The Broad Institute Genome Sequencing Platform"/>
            <person name="Earl A."/>
            <person name="Ward D."/>
            <person name="Feldgarden M."/>
            <person name="Gevers D."/>
            <person name="Morotomi M."/>
            <person name="Young S.K."/>
            <person name="Zeng Q."/>
            <person name="Gargeya S."/>
            <person name="Fitzgerald M."/>
            <person name="Haas B."/>
            <person name="Abouelleil A."/>
            <person name="Alvarado L."/>
            <person name="Arachchi H.M."/>
            <person name="Berlin A."/>
            <person name="Chapman S.B."/>
            <person name="Gearin G."/>
            <person name="Goldberg J."/>
            <person name="Griggs A."/>
            <person name="Gujja S."/>
            <person name="Hansen M."/>
            <person name="Heiman D."/>
            <person name="Howarth C."/>
            <person name="Larimer J."/>
            <person name="Lui A."/>
            <person name="MacDonald P.J.P."/>
            <person name="McCowen C."/>
            <person name="Montmayeur A."/>
            <person name="Murphy C."/>
            <person name="Neiman D."/>
            <person name="Pearson M."/>
            <person name="Priest M."/>
            <person name="Roberts A."/>
            <person name="Saif S."/>
            <person name="Shea T."/>
            <person name="Sisk P."/>
            <person name="Stolte C."/>
            <person name="Sykes S."/>
            <person name="Wortman J."/>
            <person name="Nusbaum C."/>
            <person name="Birren B."/>
        </authorList>
    </citation>
    <scope>NUCLEOTIDE SEQUENCE [LARGE SCALE GENOMIC DNA]</scope>
    <source>
        <strain evidence="21 22">YIT 12061</strain>
    </source>
</reference>
<organism evidence="21 22">
    <name type="scientific">Odoribacter laneus YIT 12061</name>
    <dbReference type="NCBI Taxonomy" id="742817"/>
    <lineage>
        <taxon>Bacteria</taxon>
        <taxon>Pseudomonadati</taxon>
        <taxon>Bacteroidota</taxon>
        <taxon>Bacteroidia</taxon>
        <taxon>Bacteroidales</taxon>
        <taxon>Odoribacteraceae</taxon>
        <taxon>Odoribacter</taxon>
    </lineage>
</organism>
<keyword evidence="9 19" id="KW-0285">Flavoprotein</keyword>
<evidence type="ECO:0000313" key="21">
    <source>
        <dbReference type="EMBL" id="EHP46340.1"/>
    </source>
</evidence>
<dbReference type="GO" id="GO:0009252">
    <property type="term" value="P:peptidoglycan biosynthetic process"/>
    <property type="evidence" value="ECO:0007669"/>
    <property type="project" value="UniProtKB-UniRule"/>
</dbReference>
<dbReference type="STRING" id="742817.HMPREF9449_01957"/>
<keyword evidence="15 19" id="KW-0131">Cell cycle</keyword>
<dbReference type="Gene3D" id="3.30.43.10">
    <property type="entry name" value="Uridine Diphospho-n-acetylenolpyruvylglucosamine Reductase, domain 2"/>
    <property type="match status" value="1"/>
</dbReference>
<evidence type="ECO:0000256" key="1">
    <source>
        <dbReference type="ARBA" id="ARBA00001974"/>
    </source>
</evidence>
<dbReference type="GO" id="GO:0005829">
    <property type="term" value="C:cytosol"/>
    <property type="evidence" value="ECO:0007669"/>
    <property type="project" value="TreeGrafter"/>
</dbReference>
<name>H1DJ85_9BACT</name>
<evidence type="ECO:0000256" key="7">
    <source>
        <dbReference type="ARBA" id="ARBA00022490"/>
    </source>
</evidence>
<gene>
    <name evidence="19" type="primary">murB</name>
    <name evidence="21" type="ORF">HMPREF9449_01957</name>
</gene>
<dbReference type="Pfam" id="PF01565">
    <property type="entry name" value="FAD_binding_4"/>
    <property type="match status" value="1"/>
</dbReference>
<dbReference type="SUPFAM" id="SSF56176">
    <property type="entry name" value="FAD-binding/transporter-associated domain-like"/>
    <property type="match status" value="1"/>
</dbReference>
<dbReference type="Proteomes" id="UP000004892">
    <property type="component" value="Unassembled WGS sequence"/>
</dbReference>
<accession>H1DJ85</accession>
<evidence type="ECO:0000256" key="16">
    <source>
        <dbReference type="ARBA" id="ARBA00023316"/>
    </source>
</evidence>
<keyword evidence="8 19" id="KW-0132">Cell division</keyword>
<dbReference type="EC" id="1.3.1.98" evidence="5 19"/>
<dbReference type="GeneID" id="98069514"/>
<evidence type="ECO:0000256" key="11">
    <source>
        <dbReference type="ARBA" id="ARBA00022857"/>
    </source>
</evidence>
<dbReference type="SUPFAM" id="SSF56194">
    <property type="entry name" value="Uridine diphospho-N-Acetylenolpyruvylglucosamine reductase, MurB, C-terminal domain"/>
    <property type="match status" value="1"/>
</dbReference>
<dbReference type="InterPro" id="IPR036318">
    <property type="entry name" value="FAD-bd_PCMH-like_sf"/>
</dbReference>
<dbReference type="GO" id="GO:0071949">
    <property type="term" value="F:FAD binding"/>
    <property type="evidence" value="ECO:0007669"/>
    <property type="project" value="InterPro"/>
</dbReference>
<evidence type="ECO:0000256" key="14">
    <source>
        <dbReference type="ARBA" id="ARBA00023002"/>
    </source>
</evidence>
<dbReference type="GO" id="GO:0051301">
    <property type="term" value="P:cell division"/>
    <property type="evidence" value="ECO:0007669"/>
    <property type="project" value="UniProtKB-KW"/>
</dbReference>
<dbReference type="NCBIfam" id="NF010478">
    <property type="entry name" value="PRK13903.1"/>
    <property type="match status" value="1"/>
</dbReference>
<comment type="catalytic activity">
    <reaction evidence="18 19">
        <text>UDP-N-acetyl-alpha-D-muramate + NADP(+) = UDP-N-acetyl-3-O-(1-carboxyvinyl)-alpha-D-glucosamine + NADPH + H(+)</text>
        <dbReference type="Rhea" id="RHEA:12248"/>
        <dbReference type="ChEBI" id="CHEBI:15378"/>
        <dbReference type="ChEBI" id="CHEBI:57783"/>
        <dbReference type="ChEBI" id="CHEBI:58349"/>
        <dbReference type="ChEBI" id="CHEBI:68483"/>
        <dbReference type="ChEBI" id="CHEBI:70757"/>
        <dbReference type="EC" id="1.3.1.98"/>
    </reaction>
</comment>
<dbReference type="AlphaFoldDB" id="H1DJ85"/>
<keyword evidence="12 19" id="KW-0133">Cell shape</keyword>
<dbReference type="InterPro" id="IPR016166">
    <property type="entry name" value="FAD-bd_PCMH"/>
</dbReference>
<keyword evidence="14 19" id="KW-0560">Oxidoreductase</keyword>
<evidence type="ECO:0000256" key="9">
    <source>
        <dbReference type="ARBA" id="ARBA00022630"/>
    </source>
</evidence>
<keyword evidence="13 19" id="KW-0573">Peptidoglycan synthesis</keyword>
<dbReference type="HAMAP" id="MF_00037">
    <property type="entry name" value="MurB"/>
    <property type="match status" value="1"/>
</dbReference>
<keyword evidence="11 19" id="KW-0521">NADP</keyword>
<comment type="similarity">
    <text evidence="19">Belongs to the MurB family.</text>
</comment>
<comment type="caution">
    <text evidence="21">The sequence shown here is derived from an EMBL/GenBank/DDBJ whole genome shotgun (WGS) entry which is preliminary data.</text>
</comment>
<dbReference type="InterPro" id="IPR016167">
    <property type="entry name" value="FAD-bd_PCMH_sub1"/>
</dbReference>
<dbReference type="InterPro" id="IPR036635">
    <property type="entry name" value="MurB_C_sf"/>
</dbReference>
<feature type="active site" description="Proton donor" evidence="19">
    <location>
        <position position="237"/>
    </location>
</feature>
<comment type="function">
    <text evidence="2 19">Cell wall formation.</text>
</comment>
<dbReference type="GO" id="GO:0071555">
    <property type="term" value="P:cell wall organization"/>
    <property type="evidence" value="ECO:0007669"/>
    <property type="project" value="UniProtKB-KW"/>
</dbReference>
<evidence type="ECO:0000256" key="8">
    <source>
        <dbReference type="ARBA" id="ARBA00022618"/>
    </source>
</evidence>
<comment type="cofactor">
    <cofactor evidence="1 19">
        <name>FAD</name>
        <dbReference type="ChEBI" id="CHEBI:57692"/>
    </cofactor>
</comment>
<evidence type="ECO:0000256" key="17">
    <source>
        <dbReference type="ARBA" id="ARBA00031026"/>
    </source>
</evidence>
<dbReference type="GO" id="GO:0008762">
    <property type="term" value="F:UDP-N-acetylmuramate dehydrogenase activity"/>
    <property type="evidence" value="ECO:0007669"/>
    <property type="project" value="UniProtKB-UniRule"/>
</dbReference>
<dbReference type="Pfam" id="PF02873">
    <property type="entry name" value="MurB_C"/>
    <property type="match status" value="1"/>
</dbReference>
<dbReference type="UniPathway" id="UPA00219"/>
<dbReference type="InterPro" id="IPR006094">
    <property type="entry name" value="Oxid_FAD_bind_N"/>
</dbReference>
<evidence type="ECO:0000256" key="5">
    <source>
        <dbReference type="ARBA" id="ARBA00012518"/>
    </source>
</evidence>
<comment type="subcellular location">
    <subcellularLocation>
        <location evidence="3 19">Cytoplasm</location>
    </subcellularLocation>
</comment>
<dbReference type="eggNOG" id="COG0812">
    <property type="taxonomic scope" value="Bacteria"/>
</dbReference>
<dbReference type="PATRIC" id="fig|742817.3.peg.2083"/>
<evidence type="ECO:0000259" key="20">
    <source>
        <dbReference type="PROSITE" id="PS51387"/>
    </source>
</evidence>
<dbReference type="InterPro" id="IPR011601">
    <property type="entry name" value="MurB_C"/>
</dbReference>
<dbReference type="RefSeq" id="WP_009137104.1">
    <property type="nucleotide sequence ID" value="NZ_JH594596.1"/>
</dbReference>
<dbReference type="HOGENOM" id="CLU_035304_0_0_10"/>
<keyword evidence="7 19" id="KW-0963">Cytoplasm</keyword>
<evidence type="ECO:0000313" key="22">
    <source>
        <dbReference type="Proteomes" id="UP000004892"/>
    </source>
</evidence>
<feature type="active site" evidence="19">
    <location>
        <position position="333"/>
    </location>
</feature>
<protein>
    <recommendedName>
        <fullName evidence="6 19">UDP-N-acetylenolpyruvoylglucosamine reductase</fullName>
        <ecNumber evidence="5 19">1.3.1.98</ecNumber>
    </recommendedName>
    <alternativeName>
        <fullName evidence="17 19">UDP-N-acetylmuramate dehydrogenase</fullName>
    </alternativeName>
</protein>
<evidence type="ECO:0000256" key="4">
    <source>
        <dbReference type="ARBA" id="ARBA00004752"/>
    </source>
</evidence>
<dbReference type="NCBIfam" id="TIGR00179">
    <property type="entry name" value="murB"/>
    <property type="match status" value="1"/>
</dbReference>